<evidence type="ECO:0000259" key="3">
    <source>
        <dbReference type="Pfam" id="PF22570"/>
    </source>
</evidence>
<keyword evidence="1" id="KW-0472">Membrane</keyword>
<dbReference type="Proteomes" id="UP000464314">
    <property type="component" value="Chromosome"/>
</dbReference>
<feature type="domain" description="LiaF transmembrane" evidence="3">
    <location>
        <begin position="9"/>
        <end position="103"/>
    </location>
</feature>
<keyword evidence="1" id="KW-0812">Transmembrane</keyword>
<accession>A0A6P1TI43</accession>
<dbReference type="KEGG" id="anr:Ana3638_08575"/>
<dbReference type="AlphaFoldDB" id="A0A6P1TI43"/>
<feature type="transmembrane region" description="Helical" evidence="1">
    <location>
        <begin position="83"/>
        <end position="101"/>
    </location>
</feature>
<feature type="transmembrane region" description="Helical" evidence="1">
    <location>
        <begin position="33"/>
        <end position="52"/>
    </location>
</feature>
<dbReference type="Pfam" id="PF22570">
    <property type="entry name" value="LiaF-TM"/>
    <property type="match status" value="1"/>
</dbReference>
<feature type="domain" description="Cell wall-active antibiotics response LiaF-like C-terminal" evidence="2">
    <location>
        <begin position="139"/>
        <end position="198"/>
    </location>
</feature>
<reference evidence="4 5" key="1">
    <citation type="submission" date="2020-01" db="EMBL/GenBank/DDBJ databases">
        <title>Genome analysis of Anaerocolumna sp. CBA3638.</title>
        <authorList>
            <person name="Kim J."/>
            <person name="Roh S.W."/>
        </authorList>
    </citation>
    <scope>NUCLEOTIDE SEQUENCE [LARGE SCALE GENOMIC DNA]</scope>
    <source>
        <strain evidence="4 5">CBA3638</strain>
    </source>
</reference>
<dbReference type="EMBL" id="CP048000">
    <property type="protein sequence ID" value="QHQ60814.1"/>
    <property type="molecule type" value="Genomic_DNA"/>
</dbReference>
<dbReference type="PANTHER" id="PTHR40763:SF5">
    <property type="entry name" value="MEMBRANE PROTEIN"/>
    <property type="match status" value="1"/>
</dbReference>
<keyword evidence="5" id="KW-1185">Reference proteome</keyword>
<dbReference type="InterPro" id="IPR054331">
    <property type="entry name" value="LiaF_TM"/>
</dbReference>
<evidence type="ECO:0000313" key="4">
    <source>
        <dbReference type="EMBL" id="QHQ60814.1"/>
    </source>
</evidence>
<feature type="transmembrane region" description="Helical" evidence="1">
    <location>
        <begin position="7"/>
        <end position="27"/>
    </location>
</feature>
<sequence>MRIKTSNMLWGLFFILIGVGFAGNAFNLWNFELFFRGWWTLFIIIPCAISLIQNGFRVSNLAGLIIGIMLLMSSQGIVDGNVMGKLIVPFIFVLIGFSMIFKNMFHGDRSLHIDVKYQGGAAEHSAIFAGNRYQVTGEKFMGTTINAIFGGVDLDLRNAIIDEDIVINATAVFGGIDILVPANVKVKVSNVPIFGGVDNKAGTSPDPNAPIIFLNSTCMFGGIDIK</sequence>
<name>A0A6P1TI43_9FIRM</name>
<keyword evidence="1" id="KW-1133">Transmembrane helix</keyword>
<dbReference type="InterPro" id="IPR024425">
    <property type="entry name" value="LiaF-like_C"/>
</dbReference>
<protein>
    <submittedName>
        <fullName evidence="4">Uncharacterized protein</fullName>
    </submittedName>
</protein>
<dbReference type="Pfam" id="PF09922">
    <property type="entry name" value="LiaF-like_C"/>
    <property type="match status" value="1"/>
</dbReference>
<gene>
    <name evidence="4" type="ORF">Ana3638_08575</name>
</gene>
<evidence type="ECO:0000313" key="5">
    <source>
        <dbReference type="Proteomes" id="UP000464314"/>
    </source>
</evidence>
<feature type="transmembrane region" description="Helical" evidence="1">
    <location>
        <begin position="59"/>
        <end position="77"/>
    </location>
</feature>
<evidence type="ECO:0000259" key="2">
    <source>
        <dbReference type="Pfam" id="PF09922"/>
    </source>
</evidence>
<organism evidence="4 5">
    <name type="scientific">Anaerocolumna sedimenticola</name>
    <dbReference type="NCBI Taxonomy" id="2696063"/>
    <lineage>
        <taxon>Bacteria</taxon>
        <taxon>Bacillati</taxon>
        <taxon>Bacillota</taxon>
        <taxon>Clostridia</taxon>
        <taxon>Lachnospirales</taxon>
        <taxon>Lachnospiraceae</taxon>
        <taxon>Anaerocolumna</taxon>
    </lineage>
</organism>
<evidence type="ECO:0000256" key="1">
    <source>
        <dbReference type="SAM" id="Phobius"/>
    </source>
</evidence>
<proteinExistence type="predicted"/>
<dbReference type="RefSeq" id="WP_161837644.1">
    <property type="nucleotide sequence ID" value="NZ_CP048000.1"/>
</dbReference>
<dbReference type="PANTHER" id="PTHR40763">
    <property type="entry name" value="MEMBRANE PROTEIN-RELATED"/>
    <property type="match status" value="1"/>
</dbReference>